<accession>A0A6A4K678</accession>
<dbReference type="GO" id="GO:0016042">
    <property type="term" value="P:lipid catabolic process"/>
    <property type="evidence" value="ECO:0007669"/>
    <property type="project" value="TreeGrafter"/>
</dbReference>
<reference evidence="5" key="1">
    <citation type="journal article" date="2021" name="Mol. Ecol. Resour.">
        <title>Apolygus lucorum genome provides insights into omnivorousness and mesophyll feeding.</title>
        <authorList>
            <person name="Liu Y."/>
            <person name="Liu H."/>
            <person name="Wang H."/>
            <person name="Huang T."/>
            <person name="Liu B."/>
            <person name="Yang B."/>
            <person name="Yin L."/>
            <person name="Li B."/>
            <person name="Zhang Y."/>
            <person name="Zhang S."/>
            <person name="Jiang F."/>
            <person name="Zhang X."/>
            <person name="Ren Y."/>
            <person name="Wang B."/>
            <person name="Wang S."/>
            <person name="Lu Y."/>
            <person name="Wu K."/>
            <person name="Fan W."/>
            <person name="Wang G."/>
        </authorList>
    </citation>
    <scope>NUCLEOTIDE SEQUENCE</scope>
    <source>
        <strain evidence="5">12Hb</strain>
    </source>
</reference>
<proteinExistence type="inferred from homology"/>
<dbReference type="InterPro" id="IPR029058">
    <property type="entry name" value="AB_hydrolase_fold"/>
</dbReference>
<dbReference type="PANTHER" id="PTHR11610:SF173">
    <property type="entry name" value="LIPASE DOMAIN-CONTAINING PROTEIN-RELATED"/>
    <property type="match status" value="1"/>
</dbReference>
<dbReference type="GO" id="GO:0005615">
    <property type="term" value="C:extracellular space"/>
    <property type="evidence" value="ECO:0007669"/>
    <property type="project" value="TreeGrafter"/>
</dbReference>
<dbReference type="InterPro" id="IPR000734">
    <property type="entry name" value="TAG_lipase"/>
</dbReference>
<evidence type="ECO:0000313" key="5">
    <source>
        <dbReference type="EMBL" id="KAF6211247.1"/>
    </source>
</evidence>
<dbReference type="PANTHER" id="PTHR11610">
    <property type="entry name" value="LIPASE"/>
    <property type="match status" value="1"/>
</dbReference>
<dbReference type="GO" id="GO:0017171">
    <property type="term" value="F:serine hydrolase activity"/>
    <property type="evidence" value="ECO:0007669"/>
    <property type="project" value="TreeGrafter"/>
</dbReference>
<dbReference type="AlphaFoldDB" id="A0A6A4K678"/>
<dbReference type="OrthoDB" id="199913at2759"/>
<dbReference type="GO" id="GO:0016298">
    <property type="term" value="F:lipase activity"/>
    <property type="evidence" value="ECO:0007669"/>
    <property type="project" value="InterPro"/>
</dbReference>
<dbReference type="SUPFAM" id="SSF53474">
    <property type="entry name" value="alpha/beta-Hydrolases"/>
    <property type="match status" value="1"/>
</dbReference>
<dbReference type="EMBL" id="WIXP02000005">
    <property type="protein sequence ID" value="KAF6211247.1"/>
    <property type="molecule type" value="Genomic_DNA"/>
</dbReference>
<name>A0A6A4K678_APOLU</name>
<organism evidence="5 6">
    <name type="scientific">Apolygus lucorum</name>
    <name type="common">Small green plant bug</name>
    <name type="synonym">Lygocoris lucorum</name>
    <dbReference type="NCBI Taxonomy" id="248454"/>
    <lineage>
        <taxon>Eukaryota</taxon>
        <taxon>Metazoa</taxon>
        <taxon>Ecdysozoa</taxon>
        <taxon>Arthropoda</taxon>
        <taxon>Hexapoda</taxon>
        <taxon>Insecta</taxon>
        <taxon>Pterygota</taxon>
        <taxon>Neoptera</taxon>
        <taxon>Paraneoptera</taxon>
        <taxon>Hemiptera</taxon>
        <taxon>Heteroptera</taxon>
        <taxon>Panheteroptera</taxon>
        <taxon>Cimicomorpha</taxon>
        <taxon>Miridae</taxon>
        <taxon>Mirini</taxon>
        <taxon>Apolygus</taxon>
    </lineage>
</organism>
<evidence type="ECO:0000256" key="3">
    <source>
        <dbReference type="ARBA" id="ARBA00022525"/>
    </source>
</evidence>
<sequence length="327" mass="35888">MFDKGGFVIVLLFLSVSCEDATRWGFAINSFSTEYPSEIAEFQLTESDDAQVEFLLSTRDTIENPAISKIDDEGFLFNGTFDNTRETKIFIHGWMDTWKKPSSQTMLKAYLPKYDVNVIIVHWPEADNIVYLIPRAKVGAVGKITARFIERMVDEYDLNVTSLHVIGHSLGAHVAAVAGYNVGTDPIGRITGLDPALPLFLVGGEDTLSTRAANFVEVVHTCGRVAGIFEAIGHVDFYPNGGVLPQPGCSLIDIKCSHLRSFEFYAESILNTTAFVGTECGDWSEYESNGCKGDETLIMNGNTDPSARGKFYFKTASTPPYGLGTDS</sequence>
<keyword evidence="3" id="KW-0964">Secreted</keyword>
<evidence type="ECO:0000256" key="1">
    <source>
        <dbReference type="ARBA" id="ARBA00004613"/>
    </source>
</evidence>
<dbReference type="InterPro" id="IPR033906">
    <property type="entry name" value="Lipase_N"/>
</dbReference>
<evidence type="ECO:0000313" key="6">
    <source>
        <dbReference type="Proteomes" id="UP000466442"/>
    </source>
</evidence>
<dbReference type="PROSITE" id="PS51257">
    <property type="entry name" value="PROKAR_LIPOPROTEIN"/>
    <property type="match status" value="1"/>
</dbReference>
<dbReference type="Pfam" id="PF00151">
    <property type="entry name" value="Lipase"/>
    <property type="match status" value="1"/>
</dbReference>
<dbReference type="Proteomes" id="UP000466442">
    <property type="component" value="Linkage Group LG5"/>
</dbReference>
<dbReference type="Gene3D" id="3.40.50.1820">
    <property type="entry name" value="alpha/beta hydrolase"/>
    <property type="match status" value="1"/>
</dbReference>
<keyword evidence="6" id="KW-1185">Reference proteome</keyword>
<gene>
    <name evidence="5" type="ORF">GE061_014364</name>
</gene>
<dbReference type="InterPro" id="IPR013818">
    <property type="entry name" value="Lipase"/>
</dbReference>
<comment type="similarity">
    <text evidence="2 4">Belongs to the AB hydrolase superfamily. Lipase family.</text>
</comment>
<evidence type="ECO:0000256" key="2">
    <source>
        <dbReference type="ARBA" id="ARBA00010701"/>
    </source>
</evidence>
<dbReference type="CDD" id="cd00707">
    <property type="entry name" value="Pancreat_lipase_like"/>
    <property type="match status" value="1"/>
</dbReference>
<protein>
    <submittedName>
        <fullName evidence="5">Uncharacterized protein</fullName>
    </submittedName>
</protein>
<comment type="caution">
    <text evidence="5">The sequence shown here is derived from an EMBL/GenBank/DDBJ whole genome shotgun (WGS) entry which is preliminary data.</text>
</comment>
<dbReference type="PRINTS" id="PR00821">
    <property type="entry name" value="TAGLIPASE"/>
</dbReference>
<evidence type="ECO:0000256" key="4">
    <source>
        <dbReference type="RuleBase" id="RU004262"/>
    </source>
</evidence>
<comment type="subcellular location">
    <subcellularLocation>
        <location evidence="1">Secreted</location>
    </subcellularLocation>
</comment>